<sequence length="28" mass="2664">GASVPATGRGGDGGMAMTTPTSRTARTV</sequence>
<dbReference type="Proteomes" id="UP000295192">
    <property type="component" value="Unassembled WGS sequence"/>
</dbReference>
<feature type="non-terminal residue" evidence="2">
    <location>
        <position position="1"/>
    </location>
</feature>
<feature type="compositionally biased region" description="Polar residues" evidence="1">
    <location>
        <begin position="18"/>
        <end position="28"/>
    </location>
</feature>
<evidence type="ECO:0000313" key="2">
    <source>
        <dbReference type="EMBL" id="TDG40237.1"/>
    </source>
</evidence>
<name>A0A484AU85_DRONA</name>
<comment type="caution">
    <text evidence="2">The sequence shown here is derived from an EMBL/GenBank/DDBJ whole genome shotgun (WGS) entry which is preliminary data.</text>
</comment>
<evidence type="ECO:0000313" key="3">
    <source>
        <dbReference type="Proteomes" id="UP000295192"/>
    </source>
</evidence>
<protein>
    <submittedName>
        <fullName evidence="2">Uncharacterized protein</fullName>
    </submittedName>
</protein>
<evidence type="ECO:0000256" key="1">
    <source>
        <dbReference type="SAM" id="MobiDB-lite"/>
    </source>
</evidence>
<dbReference type="EMBL" id="LSRL02000634">
    <property type="protein sequence ID" value="TDG40237.1"/>
    <property type="molecule type" value="Genomic_DNA"/>
</dbReference>
<organism evidence="2 3">
    <name type="scientific">Drosophila navojoa</name>
    <name type="common">Fruit fly</name>
    <dbReference type="NCBI Taxonomy" id="7232"/>
    <lineage>
        <taxon>Eukaryota</taxon>
        <taxon>Metazoa</taxon>
        <taxon>Ecdysozoa</taxon>
        <taxon>Arthropoda</taxon>
        <taxon>Hexapoda</taxon>
        <taxon>Insecta</taxon>
        <taxon>Pterygota</taxon>
        <taxon>Neoptera</taxon>
        <taxon>Endopterygota</taxon>
        <taxon>Diptera</taxon>
        <taxon>Brachycera</taxon>
        <taxon>Muscomorpha</taxon>
        <taxon>Ephydroidea</taxon>
        <taxon>Drosophilidae</taxon>
        <taxon>Drosophila</taxon>
    </lineage>
</organism>
<keyword evidence="3" id="KW-1185">Reference proteome</keyword>
<feature type="region of interest" description="Disordered" evidence="1">
    <location>
        <begin position="1"/>
        <end position="28"/>
    </location>
</feature>
<accession>A0A484AU85</accession>
<dbReference type="AlphaFoldDB" id="A0A484AU85"/>
<reference evidence="2 3" key="1">
    <citation type="journal article" date="2019" name="J. Hered.">
        <title>An Improved Genome Assembly for Drosophila navojoa, the Basal Species in the mojavensis Cluster.</title>
        <authorList>
            <person name="Vanderlinde T."/>
            <person name="Dupim E.G."/>
            <person name="Nazario-Yepiz N.O."/>
            <person name="Carvalho A.B."/>
        </authorList>
    </citation>
    <scope>NUCLEOTIDE SEQUENCE [LARGE SCALE GENOMIC DNA]</scope>
    <source>
        <strain evidence="2">Navoj_Jal97</strain>
        <tissue evidence="2">Whole organism</tissue>
    </source>
</reference>
<gene>
    <name evidence="2" type="ORF">AWZ03_013337</name>
</gene>
<proteinExistence type="predicted"/>